<dbReference type="InterPro" id="IPR005119">
    <property type="entry name" value="LysR_subst-bd"/>
</dbReference>
<dbReference type="PROSITE" id="PS50931">
    <property type="entry name" value="HTH_LYSR"/>
    <property type="match status" value="1"/>
</dbReference>
<evidence type="ECO:0000313" key="7">
    <source>
        <dbReference type="Proteomes" id="UP000519023"/>
    </source>
</evidence>
<organism evidence="6 7">
    <name type="scientific">Sphingobium psychrophilum</name>
    <dbReference type="NCBI Taxonomy" id="2728834"/>
    <lineage>
        <taxon>Bacteria</taxon>
        <taxon>Pseudomonadati</taxon>
        <taxon>Pseudomonadota</taxon>
        <taxon>Alphaproteobacteria</taxon>
        <taxon>Sphingomonadales</taxon>
        <taxon>Sphingomonadaceae</taxon>
        <taxon>Sphingobium</taxon>
    </lineage>
</organism>
<dbReference type="Gene3D" id="1.10.10.10">
    <property type="entry name" value="Winged helix-like DNA-binding domain superfamily/Winged helix DNA-binding domain"/>
    <property type="match status" value="1"/>
</dbReference>
<dbReference type="GO" id="GO:0032993">
    <property type="term" value="C:protein-DNA complex"/>
    <property type="evidence" value="ECO:0007669"/>
    <property type="project" value="TreeGrafter"/>
</dbReference>
<dbReference type="PANTHER" id="PTHR30346">
    <property type="entry name" value="TRANSCRIPTIONAL DUAL REGULATOR HCAR-RELATED"/>
    <property type="match status" value="1"/>
</dbReference>
<dbReference type="PRINTS" id="PR00039">
    <property type="entry name" value="HTHLYSR"/>
</dbReference>
<name>A0A7X9WT55_9SPHN</name>
<keyword evidence="4" id="KW-0804">Transcription</keyword>
<dbReference type="SUPFAM" id="SSF53850">
    <property type="entry name" value="Periplasmic binding protein-like II"/>
    <property type="match status" value="1"/>
</dbReference>
<accession>A0A7X9WT55</accession>
<dbReference type="InterPro" id="IPR000847">
    <property type="entry name" value="LysR_HTH_N"/>
</dbReference>
<feature type="domain" description="HTH lysR-type" evidence="5">
    <location>
        <begin position="1"/>
        <end position="59"/>
    </location>
</feature>
<protein>
    <submittedName>
        <fullName evidence="6">LysR family transcriptional regulator</fullName>
    </submittedName>
</protein>
<evidence type="ECO:0000256" key="2">
    <source>
        <dbReference type="ARBA" id="ARBA00023015"/>
    </source>
</evidence>
<reference evidence="6 7" key="1">
    <citation type="submission" date="2020-04" db="EMBL/GenBank/DDBJ databases">
        <title>Sphingobium sp. AR-3-1 isolated from Arctic soil.</title>
        <authorList>
            <person name="Dahal R.H."/>
            <person name="Chaudhary D.K."/>
        </authorList>
    </citation>
    <scope>NUCLEOTIDE SEQUENCE [LARGE SCALE GENOMIC DNA]</scope>
    <source>
        <strain evidence="6 7">AR-3-1</strain>
    </source>
</reference>
<dbReference type="SUPFAM" id="SSF46785">
    <property type="entry name" value="Winged helix' DNA-binding domain"/>
    <property type="match status" value="1"/>
</dbReference>
<evidence type="ECO:0000256" key="4">
    <source>
        <dbReference type="ARBA" id="ARBA00023163"/>
    </source>
</evidence>
<dbReference type="RefSeq" id="WP_169571396.1">
    <property type="nucleotide sequence ID" value="NZ_JABBFV010000002.1"/>
</dbReference>
<proteinExistence type="inferred from homology"/>
<comment type="caution">
    <text evidence="6">The sequence shown here is derived from an EMBL/GenBank/DDBJ whole genome shotgun (WGS) entry which is preliminary data.</text>
</comment>
<dbReference type="CDD" id="cd05466">
    <property type="entry name" value="PBP2_LTTR_substrate"/>
    <property type="match status" value="1"/>
</dbReference>
<dbReference type="GO" id="GO:0003700">
    <property type="term" value="F:DNA-binding transcription factor activity"/>
    <property type="evidence" value="ECO:0007669"/>
    <property type="project" value="InterPro"/>
</dbReference>
<dbReference type="Pfam" id="PF03466">
    <property type="entry name" value="LysR_substrate"/>
    <property type="match status" value="1"/>
</dbReference>
<dbReference type="Pfam" id="PF00126">
    <property type="entry name" value="HTH_1"/>
    <property type="match status" value="1"/>
</dbReference>
<dbReference type="Proteomes" id="UP000519023">
    <property type="component" value="Unassembled WGS sequence"/>
</dbReference>
<dbReference type="GO" id="GO:0003677">
    <property type="term" value="F:DNA binding"/>
    <property type="evidence" value="ECO:0007669"/>
    <property type="project" value="UniProtKB-KW"/>
</dbReference>
<evidence type="ECO:0000256" key="3">
    <source>
        <dbReference type="ARBA" id="ARBA00023125"/>
    </source>
</evidence>
<dbReference type="PANTHER" id="PTHR30346:SF28">
    <property type="entry name" value="HTH-TYPE TRANSCRIPTIONAL REGULATOR CYNR"/>
    <property type="match status" value="1"/>
</dbReference>
<dbReference type="AlphaFoldDB" id="A0A7X9WT55"/>
<dbReference type="EMBL" id="JABBFV010000002">
    <property type="protein sequence ID" value="NML09394.1"/>
    <property type="molecule type" value="Genomic_DNA"/>
</dbReference>
<keyword evidence="7" id="KW-1185">Reference proteome</keyword>
<comment type="similarity">
    <text evidence="1">Belongs to the LysR transcriptional regulatory family.</text>
</comment>
<dbReference type="InterPro" id="IPR036388">
    <property type="entry name" value="WH-like_DNA-bd_sf"/>
</dbReference>
<gene>
    <name evidence="6" type="ORF">HHL08_04430</name>
</gene>
<sequence>MIERYLLRYFLAVVDQGNFSRAAVHCNVSQPTLSAGIAKLENALQRQLFSRTNQRVQLTEAGTRFLTHARRIEREFNVALGAMADTAQARPVRIGVLSSIAGALVARAARAYRAGGGGPVEIAFASERELTAMLARDRLDAALTILRPGAQPLAQQVVGEEGYAMVMATDHPLAGRSMIDADDLRDETMIVRRHCELLSQTSRHFLERGVRPHFSLRTTNDERALQMVGAGMGVTVMPDCYRSADVAHVPLGGFDHRRTVGFVLADEGVAAHGLLQALAAAFGGGEGGTGLSGYAGPQGAVAQAMDALAEAVRH</sequence>
<evidence type="ECO:0000256" key="1">
    <source>
        <dbReference type="ARBA" id="ARBA00009437"/>
    </source>
</evidence>
<keyword evidence="3" id="KW-0238">DNA-binding</keyword>
<dbReference type="InterPro" id="IPR036390">
    <property type="entry name" value="WH_DNA-bd_sf"/>
</dbReference>
<evidence type="ECO:0000313" key="6">
    <source>
        <dbReference type="EMBL" id="NML09394.1"/>
    </source>
</evidence>
<dbReference type="FunFam" id="1.10.10.10:FF:000001">
    <property type="entry name" value="LysR family transcriptional regulator"/>
    <property type="match status" value="1"/>
</dbReference>
<dbReference type="Gene3D" id="3.40.190.10">
    <property type="entry name" value="Periplasmic binding protein-like II"/>
    <property type="match status" value="2"/>
</dbReference>
<keyword evidence="2" id="KW-0805">Transcription regulation</keyword>
<evidence type="ECO:0000259" key="5">
    <source>
        <dbReference type="PROSITE" id="PS50931"/>
    </source>
</evidence>